<keyword evidence="8" id="KW-1185">Reference proteome</keyword>
<evidence type="ECO:0000313" key="7">
    <source>
        <dbReference type="EMBL" id="WYJ89453.1"/>
    </source>
</evidence>
<dbReference type="PANTHER" id="PTHR30146:SF150">
    <property type="entry name" value="ARABINOSE METABOLISM TRANSCRIPTIONAL REPRESSOR"/>
    <property type="match status" value="1"/>
</dbReference>
<feature type="domain" description="HTH cro/C1-type" evidence="5">
    <location>
        <begin position="2"/>
        <end position="27"/>
    </location>
</feature>
<sequence length="352" mass="39049">MKKNITIKEIAKKSGVSVSTVSRVLNNHPSVSPVKRAKVQAIIEEEGFQPSMLARGMVSNQTKTLAVVVSDITNPYFTSLVSEIELASQDQHYSLLLFNTMTAGHKRKADSSFSEKDTFNTILEKKVDGVLILGGEIDRDEPNPDYLNALNQLNKQIPVLIVGQAQENCTCSFLERDLEKGVFLAMQHLLALGYRRIGFVGGEAGVKITTQRVQAFEKALSLYSTFDPTLLYLSDFYTEDGYQSMTKIIQEQETMPDAVLAINDRVAIGAFRALKDQGLSCPEDIAIASCDAFPDGEYQIPRITTINQHNQILGQLAVKRLLKLINEEPLGTIDLHSPDLIIRESCGIQRRT</sequence>
<dbReference type="EMBL" id="NGMM01000001">
    <property type="protein sequence ID" value="OTP19373.1"/>
    <property type="molecule type" value="Genomic_DNA"/>
</dbReference>
<keyword evidence="2" id="KW-0238">DNA-binding</keyword>
<dbReference type="CDD" id="cd01392">
    <property type="entry name" value="HTH_LacI"/>
    <property type="match status" value="1"/>
</dbReference>
<evidence type="ECO:0000256" key="2">
    <source>
        <dbReference type="ARBA" id="ARBA00023125"/>
    </source>
</evidence>
<dbReference type="PROSITE" id="PS50943">
    <property type="entry name" value="HTH_CROC1"/>
    <property type="match status" value="1"/>
</dbReference>
<evidence type="ECO:0000256" key="1">
    <source>
        <dbReference type="ARBA" id="ARBA00023015"/>
    </source>
</evidence>
<evidence type="ECO:0000313" key="8">
    <source>
        <dbReference type="Proteomes" id="UP000195141"/>
    </source>
</evidence>
<accession>A0A242KDX7</accession>
<feature type="domain" description="HTH lacI-type" evidence="4">
    <location>
        <begin position="5"/>
        <end position="59"/>
    </location>
</feature>
<dbReference type="RefSeq" id="WP_086348255.1">
    <property type="nucleotide sequence ID" value="NZ_CP147247.1"/>
</dbReference>
<dbReference type="Proteomes" id="UP000195141">
    <property type="component" value="Chromosome"/>
</dbReference>
<dbReference type="PRINTS" id="PR00036">
    <property type="entry name" value="HTHLACI"/>
</dbReference>
<dbReference type="SMART" id="SM00354">
    <property type="entry name" value="HTH_LACI"/>
    <property type="match status" value="1"/>
</dbReference>
<dbReference type="InterPro" id="IPR000843">
    <property type="entry name" value="HTH_LacI"/>
</dbReference>
<dbReference type="InterPro" id="IPR001387">
    <property type="entry name" value="Cro/C1-type_HTH"/>
</dbReference>
<evidence type="ECO:0000259" key="4">
    <source>
        <dbReference type="PROSITE" id="PS50932"/>
    </source>
</evidence>
<dbReference type="InterPro" id="IPR028082">
    <property type="entry name" value="Peripla_BP_I"/>
</dbReference>
<dbReference type="PROSITE" id="PS50932">
    <property type="entry name" value="HTH_LACI_2"/>
    <property type="match status" value="1"/>
</dbReference>
<dbReference type="Pfam" id="PF13377">
    <property type="entry name" value="Peripla_BP_3"/>
    <property type="match status" value="1"/>
</dbReference>
<gene>
    <name evidence="7" type="ORF">A5888_001175</name>
    <name evidence="6" type="ORF">A5888_001190</name>
</gene>
<dbReference type="GO" id="GO:0003700">
    <property type="term" value="F:DNA-binding transcription factor activity"/>
    <property type="evidence" value="ECO:0007669"/>
    <property type="project" value="TreeGrafter"/>
</dbReference>
<dbReference type="SUPFAM" id="SSF53822">
    <property type="entry name" value="Periplasmic binding protein-like I"/>
    <property type="match status" value="1"/>
</dbReference>
<reference evidence="7" key="3">
    <citation type="submission" date="2024-03" db="EMBL/GenBank/DDBJ databases">
        <title>The Genome Sequence of Enterococcus sp. DIV0242b.</title>
        <authorList>
            <consortium name="The Broad Institute Genomics Platform"/>
            <consortium name="The Broad Institute Microbial Omics Core"/>
            <consortium name="The Broad Institute Genomic Center for Infectious Diseases"/>
            <person name="Earl A."/>
            <person name="Manson A."/>
            <person name="Gilmore M."/>
            <person name="Schwartman J."/>
            <person name="Shea T."/>
            <person name="Abouelleil A."/>
            <person name="Cao P."/>
            <person name="Chapman S."/>
            <person name="Cusick C."/>
            <person name="Young S."/>
            <person name="Neafsey D."/>
            <person name="Nusbaum C."/>
            <person name="Birren B."/>
        </authorList>
    </citation>
    <scope>NUCLEOTIDE SEQUENCE</scope>
    <source>
        <strain evidence="7">9E7_DIV0242</strain>
    </source>
</reference>
<dbReference type="SUPFAM" id="SSF47413">
    <property type="entry name" value="lambda repressor-like DNA-binding domains"/>
    <property type="match status" value="1"/>
</dbReference>
<keyword evidence="3" id="KW-0804">Transcription</keyword>
<reference evidence="6" key="1">
    <citation type="submission" date="2017-05" db="EMBL/GenBank/DDBJ databases">
        <title>The Genome Sequence of Enterococcus sp. 9E7_DIV0242.</title>
        <authorList>
            <consortium name="The Broad Institute Genomics Platform"/>
            <consortium name="The Broad Institute Genomic Center for Infectious Diseases"/>
            <person name="Earl A."/>
            <person name="Manson A."/>
            <person name="Schwartman J."/>
            <person name="Gilmore M."/>
            <person name="Abouelleil A."/>
            <person name="Cao P."/>
            <person name="Chapman S."/>
            <person name="Cusick C."/>
            <person name="Shea T."/>
            <person name="Young S."/>
            <person name="Neafsey D."/>
            <person name="Nusbaum C."/>
            <person name="Birren B."/>
        </authorList>
    </citation>
    <scope>NUCLEOTIDE SEQUENCE [LARGE SCALE GENOMIC DNA]</scope>
    <source>
        <strain evidence="6">9E7_DIV0242</strain>
    </source>
</reference>
<dbReference type="PANTHER" id="PTHR30146">
    <property type="entry name" value="LACI-RELATED TRANSCRIPTIONAL REPRESSOR"/>
    <property type="match status" value="1"/>
</dbReference>
<dbReference type="Gene3D" id="1.10.260.40">
    <property type="entry name" value="lambda repressor-like DNA-binding domains"/>
    <property type="match status" value="1"/>
</dbReference>
<protein>
    <submittedName>
        <fullName evidence="7">LacI family transcriptional regulator</fullName>
    </submittedName>
</protein>
<dbReference type="AlphaFoldDB" id="A0A242KDX7"/>
<dbReference type="Gene3D" id="3.40.50.2300">
    <property type="match status" value="2"/>
</dbReference>
<reference evidence="7" key="2">
    <citation type="submission" date="2017-05" db="EMBL/GenBank/DDBJ databases">
        <authorList>
            <consortium name="The Broad Institute Genomics Platform"/>
            <consortium name="The Broad Institute Genomic Center for Infectious Diseases"/>
            <person name="Earl A."/>
            <person name="Manson A."/>
            <person name="Schwartman J."/>
            <person name="Gilmore M."/>
            <person name="Abouelleil A."/>
            <person name="Cao P."/>
            <person name="Chapman S."/>
            <person name="Cusick C."/>
            <person name="Shea T."/>
            <person name="Young S."/>
            <person name="Neafsey D."/>
            <person name="Nusbaum C."/>
            <person name="Birren B."/>
        </authorList>
    </citation>
    <scope>NUCLEOTIDE SEQUENCE</scope>
    <source>
        <strain evidence="7">9E7_DIV0242</strain>
    </source>
</reference>
<dbReference type="InterPro" id="IPR010982">
    <property type="entry name" value="Lambda_DNA-bd_dom_sf"/>
</dbReference>
<name>A0A242KDX7_9ENTE</name>
<dbReference type="CDD" id="cd06267">
    <property type="entry name" value="PBP1_LacI_sugar_binding-like"/>
    <property type="match status" value="1"/>
</dbReference>
<dbReference type="OrthoDB" id="9796186at2"/>
<dbReference type="EMBL" id="CP147247">
    <property type="protein sequence ID" value="WYJ89453.1"/>
    <property type="molecule type" value="Genomic_DNA"/>
</dbReference>
<dbReference type="Pfam" id="PF00356">
    <property type="entry name" value="LacI"/>
    <property type="match status" value="1"/>
</dbReference>
<dbReference type="InterPro" id="IPR046335">
    <property type="entry name" value="LacI/GalR-like_sensor"/>
</dbReference>
<organism evidence="6">
    <name type="scientific">Candidatus Enterococcus clewellii</name>
    <dbReference type="NCBI Taxonomy" id="1834193"/>
    <lineage>
        <taxon>Bacteria</taxon>
        <taxon>Bacillati</taxon>
        <taxon>Bacillota</taxon>
        <taxon>Bacilli</taxon>
        <taxon>Lactobacillales</taxon>
        <taxon>Enterococcaceae</taxon>
        <taxon>Enterococcus</taxon>
    </lineage>
</organism>
<proteinExistence type="predicted"/>
<dbReference type="PROSITE" id="PS00356">
    <property type="entry name" value="HTH_LACI_1"/>
    <property type="match status" value="1"/>
</dbReference>
<evidence type="ECO:0000256" key="3">
    <source>
        <dbReference type="ARBA" id="ARBA00023163"/>
    </source>
</evidence>
<keyword evidence="1" id="KW-0805">Transcription regulation</keyword>
<evidence type="ECO:0000313" key="6">
    <source>
        <dbReference type="EMBL" id="OTP19373.1"/>
    </source>
</evidence>
<dbReference type="GO" id="GO:0000976">
    <property type="term" value="F:transcription cis-regulatory region binding"/>
    <property type="evidence" value="ECO:0007669"/>
    <property type="project" value="TreeGrafter"/>
</dbReference>
<evidence type="ECO:0000259" key="5">
    <source>
        <dbReference type="PROSITE" id="PS50943"/>
    </source>
</evidence>